<name>A0A9W7XNH1_9FUNG</name>
<dbReference type="InterPro" id="IPR020599">
    <property type="entry name" value="Transl_elong_fac_P/YeiP"/>
</dbReference>
<dbReference type="Pfam" id="PF01132">
    <property type="entry name" value="EFP"/>
    <property type="match status" value="1"/>
</dbReference>
<accession>A0A9W7XNH1</accession>
<dbReference type="GO" id="GO:0043043">
    <property type="term" value="P:peptide biosynthetic process"/>
    <property type="evidence" value="ECO:0007669"/>
    <property type="project" value="InterPro"/>
</dbReference>
<evidence type="ECO:0008006" key="6">
    <source>
        <dbReference type="Google" id="ProtNLM"/>
    </source>
</evidence>
<dbReference type="Proteomes" id="UP001145021">
    <property type="component" value="Unassembled WGS sequence"/>
</dbReference>
<dbReference type="SUPFAM" id="SSF50249">
    <property type="entry name" value="Nucleic acid-binding proteins"/>
    <property type="match status" value="2"/>
</dbReference>
<dbReference type="Pfam" id="PF09285">
    <property type="entry name" value="Elong-fact-P_C"/>
    <property type="match status" value="1"/>
</dbReference>
<organism evidence="4 5">
    <name type="scientific">Coemansia asiatica</name>
    <dbReference type="NCBI Taxonomy" id="1052880"/>
    <lineage>
        <taxon>Eukaryota</taxon>
        <taxon>Fungi</taxon>
        <taxon>Fungi incertae sedis</taxon>
        <taxon>Zoopagomycota</taxon>
        <taxon>Kickxellomycotina</taxon>
        <taxon>Kickxellomycetes</taxon>
        <taxon>Kickxellales</taxon>
        <taxon>Kickxellaceae</taxon>
        <taxon>Coemansia</taxon>
    </lineage>
</organism>
<evidence type="ECO:0000256" key="1">
    <source>
        <dbReference type="ARBA" id="ARBA00009479"/>
    </source>
</evidence>
<evidence type="ECO:0000313" key="4">
    <source>
        <dbReference type="EMBL" id="KAJ1648541.1"/>
    </source>
</evidence>
<dbReference type="PANTHER" id="PTHR30053:SF14">
    <property type="entry name" value="TRANSLATION ELONGATION FACTOR KOW-LIKE DOMAIN-CONTAINING PROTEIN"/>
    <property type="match status" value="1"/>
</dbReference>
<dbReference type="InterPro" id="IPR015365">
    <property type="entry name" value="Elong-fact-P_C"/>
</dbReference>
<gene>
    <name evidence="4" type="ORF">LPJ64_000239</name>
</gene>
<evidence type="ECO:0000313" key="5">
    <source>
        <dbReference type="Proteomes" id="UP001145021"/>
    </source>
</evidence>
<dbReference type="Gene3D" id="2.30.30.30">
    <property type="match status" value="1"/>
</dbReference>
<dbReference type="Gene3D" id="2.40.50.140">
    <property type="entry name" value="Nucleic acid-binding proteins"/>
    <property type="match status" value="2"/>
</dbReference>
<dbReference type="InterPro" id="IPR014722">
    <property type="entry name" value="Rib_uL2_dom2"/>
</dbReference>
<dbReference type="PIRSF" id="PIRSF005901">
    <property type="entry name" value="EF-P"/>
    <property type="match status" value="1"/>
</dbReference>
<reference evidence="4" key="1">
    <citation type="submission" date="2022-07" db="EMBL/GenBank/DDBJ databases">
        <title>Phylogenomic reconstructions and comparative analyses of Kickxellomycotina fungi.</title>
        <authorList>
            <person name="Reynolds N.K."/>
            <person name="Stajich J.E."/>
            <person name="Barry K."/>
            <person name="Grigoriev I.V."/>
            <person name="Crous P."/>
            <person name="Smith M.E."/>
        </authorList>
    </citation>
    <scope>NUCLEOTIDE SEQUENCE</scope>
    <source>
        <strain evidence="4">NBRC 105413</strain>
    </source>
</reference>
<evidence type="ECO:0000259" key="3">
    <source>
        <dbReference type="SMART" id="SM01185"/>
    </source>
</evidence>
<dbReference type="InterPro" id="IPR012340">
    <property type="entry name" value="NA-bd_OB-fold"/>
</dbReference>
<dbReference type="SMART" id="SM00841">
    <property type="entry name" value="Elong-fact-P_C"/>
    <property type="match status" value="1"/>
</dbReference>
<feature type="domain" description="Elongation factor P C-terminal" evidence="2">
    <location>
        <begin position="173"/>
        <end position="220"/>
    </location>
</feature>
<comment type="similarity">
    <text evidence="1">Belongs to the elongation factor P family.</text>
</comment>
<dbReference type="SMART" id="SM01185">
    <property type="entry name" value="EFP"/>
    <property type="match status" value="1"/>
</dbReference>
<comment type="caution">
    <text evidence="4">The sequence shown here is derived from an EMBL/GenBank/DDBJ whole genome shotgun (WGS) entry which is preliminary data.</text>
</comment>
<dbReference type="Pfam" id="PF08207">
    <property type="entry name" value="EFP_N"/>
    <property type="match status" value="1"/>
</dbReference>
<keyword evidence="5" id="KW-1185">Reference proteome</keyword>
<sequence>MFRIAALSRIPHIRCQMVRLPTLPLISSSRWYQVSPNSARPGMVIDLNGSPQIVVAKDHGGTGRGQAVIKLTFKHAVTGARSQERFRSNDSLEVMLLVQKEYQFLYAADGKAHLMDMQTFEELAMDMDAFEGDKDKMAFLEDGMAVTVQALEPEPGAISWRLPLKHSYKVKSVESRVARDKGATYLPATLENGARVSVPDFVKPGETIVVDLENAIYAGRA</sequence>
<dbReference type="SUPFAM" id="SSF50104">
    <property type="entry name" value="Translation proteins SH3-like domain"/>
    <property type="match status" value="1"/>
</dbReference>
<dbReference type="InterPro" id="IPR001059">
    <property type="entry name" value="Transl_elong_P/YeiP_cen"/>
</dbReference>
<dbReference type="GO" id="GO:0005737">
    <property type="term" value="C:cytoplasm"/>
    <property type="evidence" value="ECO:0007669"/>
    <property type="project" value="InterPro"/>
</dbReference>
<proteinExistence type="inferred from homology"/>
<dbReference type="GO" id="GO:0003746">
    <property type="term" value="F:translation elongation factor activity"/>
    <property type="evidence" value="ECO:0007669"/>
    <property type="project" value="InterPro"/>
</dbReference>
<dbReference type="EMBL" id="JANBOH010000004">
    <property type="protein sequence ID" value="KAJ1648541.1"/>
    <property type="molecule type" value="Genomic_DNA"/>
</dbReference>
<protein>
    <recommendedName>
        <fullName evidence="6">Elongation factor P</fullName>
    </recommendedName>
</protein>
<dbReference type="PANTHER" id="PTHR30053">
    <property type="entry name" value="ELONGATION FACTOR P"/>
    <property type="match status" value="1"/>
</dbReference>
<dbReference type="InterPro" id="IPR008991">
    <property type="entry name" value="Translation_prot_SH3-like_sf"/>
</dbReference>
<evidence type="ECO:0000259" key="2">
    <source>
        <dbReference type="SMART" id="SM00841"/>
    </source>
</evidence>
<dbReference type="InterPro" id="IPR013185">
    <property type="entry name" value="Transl_elong_KOW-like"/>
</dbReference>
<dbReference type="AlphaFoldDB" id="A0A9W7XNH1"/>
<feature type="domain" description="Translation elongation factor P/YeiP central" evidence="3">
    <location>
        <begin position="99"/>
        <end position="156"/>
    </location>
</feature>